<organism evidence="1 2">
    <name type="scientific">Tropicimonas isoalkanivorans</name>
    <dbReference type="NCBI Taxonomy" id="441112"/>
    <lineage>
        <taxon>Bacteria</taxon>
        <taxon>Pseudomonadati</taxon>
        <taxon>Pseudomonadota</taxon>
        <taxon>Alphaproteobacteria</taxon>
        <taxon>Rhodobacterales</taxon>
        <taxon>Roseobacteraceae</taxon>
        <taxon>Tropicimonas</taxon>
    </lineage>
</organism>
<evidence type="ECO:0000313" key="1">
    <source>
        <dbReference type="EMBL" id="SFD20241.1"/>
    </source>
</evidence>
<sequence>MSDRDPLHRSIPPNAAPEFYYPGLSPQLLARVKQLWSAQALDFDRHWHHAIRELSSFCAVPRVDIAATSAEVDLVFLFDQCLIWTRALHSAARLGLDHTVEGLTADQWHGLAALSARLTEQLSALRLLALNDLPMPAMQIARSISEDVDMALVLLMRPKLARRFAECRDVEEASDFWRRHIAGGRAYRTISETLYSVGVDHSADTDYAKWRKQVLTILGAAVHSNALSVDVPERRVGAVLLNDDSLHFATFRLHELCAYSLLVKPDLPEVLQGAVASAAGKPGTSGQLAELAGPLSSILISQIASLATPASPVEPHRTAAHV</sequence>
<name>A0A1I1QDS1_9RHOB</name>
<accession>A0A1I1QDS1</accession>
<dbReference type="AlphaFoldDB" id="A0A1I1QDS1"/>
<gene>
    <name evidence="1" type="ORF">SAMN04488094_12014</name>
</gene>
<keyword evidence="2" id="KW-1185">Reference proteome</keyword>
<proteinExistence type="predicted"/>
<dbReference type="OrthoDB" id="6057093at2"/>
<reference evidence="1 2" key="1">
    <citation type="submission" date="2016-10" db="EMBL/GenBank/DDBJ databases">
        <authorList>
            <person name="de Groot N.N."/>
        </authorList>
    </citation>
    <scope>NUCLEOTIDE SEQUENCE [LARGE SCALE GENOMIC DNA]</scope>
    <source>
        <strain evidence="1 2">DSM 19548</strain>
    </source>
</reference>
<protein>
    <submittedName>
        <fullName evidence="1">Uncharacterized protein</fullName>
    </submittedName>
</protein>
<dbReference type="Proteomes" id="UP000198728">
    <property type="component" value="Unassembled WGS sequence"/>
</dbReference>
<dbReference type="EMBL" id="FOLG01000020">
    <property type="protein sequence ID" value="SFD20241.1"/>
    <property type="molecule type" value="Genomic_DNA"/>
</dbReference>
<evidence type="ECO:0000313" key="2">
    <source>
        <dbReference type="Proteomes" id="UP000198728"/>
    </source>
</evidence>
<dbReference type="RefSeq" id="WP_093362779.1">
    <property type="nucleotide sequence ID" value="NZ_FOLG01000020.1"/>
</dbReference>